<comment type="caution">
    <text evidence="5">The sequence shown here is derived from an EMBL/GenBank/DDBJ whole genome shotgun (WGS) entry which is preliminary data.</text>
</comment>
<dbReference type="GO" id="GO:0005737">
    <property type="term" value="C:cytoplasm"/>
    <property type="evidence" value="ECO:0007669"/>
    <property type="project" value="TreeGrafter"/>
</dbReference>
<dbReference type="SUPFAM" id="SSF51905">
    <property type="entry name" value="FAD/NAD(P)-binding domain"/>
    <property type="match status" value="1"/>
</dbReference>
<proteinExistence type="predicted"/>
<evidence type="ECO:0000256" key="1">
    <source>
        <dbReference type="ARBA" id="ARBA00001974"/>
    </source>
</evidence>
<dbReference type="AlphaFoldDB" id="A0A7X0NWD3"/>
<name>A0A7X0NWD3_9ACTN</name>
<dbReference type="Gene3D" id="3.50.50.60">
    <property type="entry name" value="FAD/NAD(P)-binding domain"/>
    <property type="match status" value="1"/>
</dbReference>
<keyword evidence="6" id="KW-1185">Reference proteome</keyword>
<evidence type="ECO:0000256" key="4">
    <source>
        <dbReference type="ARBA" id="ARBA00023002"/>
    </source>
</evidence>
<dbReference type="Proteomes" id="UP000565579">
    <property type="component" value="Unassembled WGS sequence"/>
</dbReference>
<keyword evidence="2" id="KW-0285">Flavoprotein</keyword>
<dbReference type="GO" id="GO:0016651">
    <property type="term" value="F:oxidoreductase activity, acting on NAD(P)H"/>
    <property type="evidence" value="ECO:0007669"/>
    <property type="project" value="TreeGrafter"/>
</dbReference>
<sequence>MALLRARESSRPNRLFDDPYARHFLQAVAPASTPWAAGPSPATARFLQVRTGGGLPLGDGVHCDAQCRAAPGVYAAGDLASWYDEWLGRRLRLENRTNAVDQAQIIAANILGEGLPYTPVPYFWTDHYDRCPASTRALADEGGTQPGS</sequence>
<evidence type="ECO:0000256" key="2">
    <source>
        <dbReference type="ARBA" id="ARBA00022630"/>
    </source>
</evidence>
<comment type="cofactor">
    <cofactor evidence="1">
        <name>FAD</name>
        <dbReference type="ChEBI" id="CHEBI:57692"/>
    </cofactor>
</comment>
<dbReference type="EMBL" id="JACHMI010000001">
    <property type="protein sequence ID" value="MBB6550887.1"/>
    <property type="molecule type" value="Genomic_DNA"/>
</dbReference>
<keyword evidence="3" id="KW-0274">FAD</keyword>
<dbReference type="PANTHER" id="PTHR43557">
    <property type="entry name" value="APOPTOSIS-INDUCING FACTOR 1"/>
    <property type="match status" value="1"/>
</dbReference>
<accession>A0A7X0NWD3</accession>
<protein>
    <recommendedName>
        <fullName evidence="7">FAD/NAD(P)-binding domain-containing protein</fullName>
    </recommendedName>
</protein>
<organism evidence="5 6">
    <name type="scientific">Nonomuraea rubra</name>
    <dbReference type="NCBI Taxonomy" id="46180"/>
    <lineage>
        <taxon>Bacteria</taxon>
        <taxon>Bacillati</taxon>
        <taxon>Actinomycetota</taxon>
        <taxon>Actinomycetes</taxon>
        <taxon>Streptosporangiales</taxon>
        <taxon>Streptosporangiaceae</taxon>
        <taxon>Nonomuraea</taxon>
    </lineage>
</organism>
<dbReference type="InterPro" id="IPR036188">
    <property type="entry name" value="FAD/NAD-bd_sf"/>
</dbReference>
<evidence type="ECO:0008006" key="7">
    <source>
        <dbReference type="Google" id="ProtNLM"/>
    </source>
</evidence>
<evidence type="ECO:0000313" key="6">
    <source>
        <dbReference type="Proteomes" id="UP000565579"/>
    </source>
</evidence>
<dbReference type="RefSeq" id="WP_185105079.1">
    <property type="nucleotide sequence ID" value="NZ_JACHMI010000001.1"/>
</dbReference>
<reference evidence="5 6" key="1">
    <citation type="submission" date="2020-08" db="EMBL/GenBank/DDBJ databases">
        <title>Sequencing the genomes of 1000 actinobacteria strains.</title>
        <authorList>
            <person name="Klenk H.-P."/>
        </authorList>
    </citation>
    <scope>NUCLEOTIDE SEQUENCE [LARGE SCALE GENOMIC DNA]</scope>
    <source>
        <strain evidence="5 6">DSM 43768</strain>
    </source>
</reference>
<dbReference type="InterPro" id="IPR050446">
    <property type="entry name" value="FAD-oxidoreductase/Apoptosis"/>
</dbReference>
<gene>
    <name evidence="5" type="ORF">HD593_005682</name>
</gene>
<dbReference type="PANTHER" id="PTHR43557:SF2">
    <property type="entry name" value="RIESKE DOMAIN-CONTAINING PROTEIN-RELATED"/>
    <property type="match status" value="1"/>
</dbReference>
<evidence type="ECO:0000256" key="3">
    <source>
        <dbReference type="ARBA" id="ARBA00022827"/>
    </source>
</evidence>
<evidence type="ECO:0000313" key="5">
    <source>
        <dbReference type="EMBL" id="MBB6550887.1"/>
    </source>
</evidence>
<keyword evidence="4" id="KW-0560">Oxidoreductase</keyword>